<keyword evidence="6" id="KW-0564">Palmitate</keyword>
<dbReference type="PROSITE" id="PS01037">
    <property type="entry name" value="SBP_BACTERIAL_1"/>
    <property type="match status" value="1"/>
</dbReference>
<dbReference type="AlphaFoldDB" id="A0A3B0C0Z8"/>
<comment type="similarity">
    <text evidence="1">Belongs to the bacterial solute-binding protein 1 family.</text>
</comment>
<organism evidence="8 9">
    <name type="scientific">Paenibacillus ginsengarvi</name>
    <dbReference type="NCBI Taxonomy" id="400777"/>
    <lineage>
        <taxon>Bacteria</taxon>
        <taxon>Bacillati</taxon>
        <taxon>Bacillota</taxon>
        <taxon>Bacilli</taxon>
        <taxon>Bacillales</taxon>
        <taxon>Paenibacillaceae</taxon>
        <taxon>Paenibacillus</taxon>
    </lineage>
</organism>
<dbReference type="InterPro" id="IPR006059">
    <property type="entry name" value="SBP"/>
</dbReference>
<dbReference type="RefSeq" id="WP_120749349.1">
    <property type="nucleotide sequence ID" value="NZ_RBAH01000017.1"/>
</dbReference>
<accession>A0A3B0C0Z8</accession>
<evidence type="ECO:0000256" key="1">
    <source>
        <dbReference type="ARBA" id="ARBA00008520"/>
    </source>
</evidence>
<dbReference type="InterPro" id="IPR006061">
    <property type="entry name" value="SBP_1_CS"/>
</dbReference>
<dbReference type="Pfam" id="PF01547">
    <property type="entry name" value="SBP_bac_1"/>
    <property type="match status" value="1"/>
</dbReference>
<evidence type="ECO:0000313" key="8">
    <source>
        <dbReference type="EMBL" id="RKN78980.1"/>
    </source>
</evidence>
<evidence type="ECO:0000313" key="9">
    <source>
        <dbReference type="Proteomes" id="UP000282311"/>
    </source>
</evidence>
<keyword evidence="7" id="KW-0449">Lipoprotein</keyword>
<dbReference type="Gene3D" id="3.40.190.10">
    <property type="entry name" value="Periplasmic binding protein-like II"/>
    <property type="match status" value="1"/>
</dbReference>
<dbReference type="EMBL" id="RBAH01000017">
    <property type="protein sequence ID" value="RKN78980.1"/>
    <property type="molecule type" value="Genomic_DNA"/>
</dbReference>
<evidence type="ECO:0000256" key="2">
    <source>
        <dbReference type="ARBA" id="ARBA00022448"/>
    </source>
</evidence>
<dbReference type="PANTHER" id="PTHR43649:SF33">
    <property type="entry name" value="POLYGALACTURONAN_RHAMNOGALACTURONAN-BINDING PROTEIN YTCQ"/>
    <property type="match status" value="1"/>
</dbReference>
<protein>
    <submittedName>
        <fullName evidence="8">Extracellular solute-binding protein</fullName>
    </submittedName>
</protein>
<reference evidence="8 9" key="1">
    <citation type="journal article" date="2007" name="Int. J. Syst. Evol. Microbiol.">
        <title>Paenibacillus ginsengarvi sp. nov., isolated from soil from ginseng cultivation.</title>
        <authorList>
            <person name="Yoon M.H."/>
            <person name="Ten L.N."/>
            <person name="Im W.T."/>
        </authorList>
    </citation>
    <scope>NUCLEOTIDE SEQUENCE [LARGE SCALE GENOMIC DNA]</scope>
    <source>
        <strain evidence="8 9">KCTC 13059</strain>
    </source>
</reference>
<keyword evidence="3" id="KW-1003">Cell membrane</keyword>
<dbReference type="SUPFAM" id="SSF53850">
    <property type="entry name" value="Periplasmic binding protein-like II"/>
    <property type="match status" value="1"/>
</dbReference>
<evidence type="ECO:0000256" key="3">
    <source>
        <dbReference type="ARBA" id="ARBA00022475"/>
    </source>
</evidence>
<proteinExistence type="inferred from homology"/>
<dbReference type="OrthoDB" id="2513341at2"/>
<keyword evidence="2" id="KW-0813">Transport</keyword>
<keyword evidence="5" id="KW-0472">Membrane</keyword>
<dbReference type="PANTHER" id="PTHR43649">
    <property type="entry name" value="ARABINOSE-BINDING PROTEIN-RELATED"/>
    <property type="match status" value="1"/>
</dbReference>
<sequence length="446" mass="49496">MNSWVQLTGKIAAATALTAVVLTGCGGSGGKQEASGSGGATGGKKEPVELVFYQTGNADWNEEDFMSNYGNYIKQKFPHITPKFVPVPSTKSMEGLIAAGQQFDVFLFSIGHTHLNLIRNDFAYDMSELVKKKGVDLNRFDPFTIDQQREISGGGIYGLPLSNTSPVIMYNKDIFDKFGAPYPKDGMTWDQVYDLAKQVTRSDGGIQYYGLLASPEHVIKTNQFSAPFIDPKSFKPMFDDPKMMTFLENLKRFYMLVPPPGGKPLEGSFFSSTGQSKMFSKDKNLAMWVHFSNSAVNFPADLNWDYASLPYFKELGPVGPQAYPGYIYISKTSKHKDDAMDVLQALTSDEFQTIRSKMGIESALKNPDIKKVFAQDLPQYKGKSIASIFPQKYAAPAPLTDYNDLAWKRMNEAFGDIGRGKKDNVTAIRESSELLAKDITAERSKK</sequence>
<dbReference type="GO" id="GO:0055085">
    <property type="term" value="P:transmembrane transport"/>
    <property type="evidence" value="ECO:0007669"/>
    <property type="project" value="InterPro"/>
</dbReference>
<comment type="caution">
    <text evidence="8">The sequence shown here is derived from an EMBL/GenBank/DDBJ whole genome shotgun (WGS) entry which is preliminary data.</text>
</comment>
<evidence type="ECO:0000256" key="5">
    <source>
        <dbReference type="ARBA" id="ARBA00023136"/>
    </source>
</evidence>
<evidence type="ECO:0000256" key="7">
    <source>
        <dbReference type="ARBA" id="ARBA00023288"/>
    </source>
</evidence>
<evidence type="ECO:0000256" key="4">
    <source>
        <dbReference type="ARBA" id="ARBA00022729"/>
    </source>
</evidence>
<keyword evidence="9" id="KW-1185">Reference proteome</keyword>
<dbReference type="Proteomes" id="UP000282311">
    <property type="component" value="Unassembled WGS sequence"/>
</dbReference>
<gene>
    <name evidence="8" type="ORF">D7M11_21655</name>
</gene>
<keyword evidence="4" id="KW-0732">Signal</keyword>
<evidence type="ECO:0000256" key="6">
    <source>
        <dbReference type="ARBA" id="ARBA00023139"/>
    </source>
</evidence>
<dbReference type="InterPro" id="IPR050490">
    <property type="entry name" value="Bact_solute-bd_prot1"/>
</dbReference>
<name>A0A3B0C0Z8_9BACL</name>